<dbReference type="Pfam" id="PF05685">
    <property type="entry name" value="Uma2"/>
    <property type="match status" value="1"/>
</dbReference>
<evidence type="ECO:0000313" key="3">
    <source>
        <dbReference type="Proteomes" id="UP000672039"/>
    </source>
</evidence>
<dbReference type="CDD" id="cd06260">
    <property type="entry name" value="DUF820-like"/>
    <property type="match status" value="1"/>
</dbReference>
<dbReference type="InterPro" id="IPR012296">
    <property type="entry name" value="Nuclease_put_TT1808"/>
</dbReference>
<reference evidence="2 3" key="1">
    <citation type="submission" date="2021-04" db="EMBL/GenBank/DDBJ databases">
        <title>Genomics, taxonomy and metabolism of representatives of sulfur bacteria of the genus Thiothrix: Thiothrix fructosivorans QT, Thiothrix unzii A1T and three new species, Thiothrix subterranea sp. nov., Thiothrix litoralis sp. nov. and 'Candidatus Thiothrix anitrata' sp. nov.</title>
        <authorList>
            <person name="Ravin N.V."/>
            <person name="Smolyakov D."/>
            <person name="Rudenko T.S."/>
            <person name="Mardanov A.V."/>
            <person name="Beletsky A.V."/>
            <person name="Markov N.D."/>
            <person name="Fomenkov A.I."/>
            <person name="Roberts R.J."/>
            <person name="Karnachuk O.V."/>
            <person name="Novikov A."/>
            <person name="Grabovich M.Y."/>
        </authorList>
    </citation>
    <scope>NUCLEOTIDE SEQUENCE [LARGE SCALE GENOMIC DNA]</scope>
    <source>
        <strain evidence="2 3">AS</strain>
    </source>
</reference>
<proteinExistence type="predicted"/>
<organism evidence="2 3">
    <name type="scientific">Thiothrix litoralis</name>
    <dbReference type="NCBI Taxonomy" id="2891210"/>
    <lineage>
        <taxon>Bacteria</taxon>
        <taxon>Pseudomonadati</taxon>
        <taxon>Pseudomonadota</taxon>
        <taxon>Gammaproteobacteria</taxon>
        <taxon>Thiotrichales</taxon>
        <taxon>Thiotrichaceae</taxon>
        <taxon>Thiothrix</taxon>
    </lineage>
</organism>
<dbReference type="InterPro" id="IPR011335">
    <property type="entry name" value="Restrct_endonuc-II-like"/>
</dbReference>
<keyword evidence="2" id="KW-0378">Hydrolase</keyword>
<sequence>MSAAEQLQERYTYADYAKWPEGEHWELIDGVAYAMAAPSRQHQDVVLELGSQILQHLRGKPCRPYVAPFDVRLPRQQEADDKVDTTVQPDIAVICDRSKLDDKGCRGAPDWIIEVVSPSSAIMDMEKKRKLYERHGVKAYWIVHPTDRWLMVYTLGEDGKYGQFQLFGLDEPATVGLFPELSIDWAFLNDDQG</sequence>
<gene>
    <name evidence="2" type="ORF">J9253_19305</name>
</gene>
<dbReference type="GO" id="GO:0004519">
    <property type="term" value="F:endonuclease activity"/>
    <property type="evidence" value="ECO:0007669"/>
    <property type="project" value="UniProtKB-KW"/>
</dbReference>
<dbReference type="EMBL" id="CP072801">
    <property type="protein sequence ID" value="QTR46097.1"/>
    <property type="molecule type" value="Genomic_DNA"/>
</dbReference>
<keyword evidence="2" id="KW-0540">Nuclease</keyword>
<dbReference type="RefSeq" id="WP_210222464.1">
    <property type="nucleotide sequence ID" value="NZ_CP072801.1"/>
</dbReference>
<dbReference type="PANTHER" id="PTHR36558:SF1">
    <property type="entry name" value="RESTRICTION ENDONUCLEASE DOMAIN-CONTAINING PROTEIN-RELATED"/>
    <property type="match status" value="1"/>
</dbReference>
<name>A0ABX7WSY1_9GAMM</name>
<dbReference type="Proteomes" id="UP000672039">
    <property type="component" value="Chromosome"/>
</dbReference>
<feature type="domain" description="Putative restriction endonuclease" evidence="1">
    <location>
        <begin position="14"/>
        <end position="184"/>
    </location>
</feature>
<dbReference type="PANTHER" id="PTHR36558">
    <property type="entry name" value="GLR1098 PROTEIN"/>
    <property type="match status" value="1"/>
</dbReference>
<dbReference type="Gene3D" id="3.90.1570.10">
    <property type="entry name" value="tt1808, chain A"/>
    <property type="match status" value="1"/>
</dbReference>
<protein>
    <submittedName>
        <fullName evidence="2">Uma2 family endonuclease</fullName>
    </submittedName>
</protein>
<dbReference type="InterPro" id="IPR008538">
    <property type="entry name" value="Uma2"/>
</dbReference>
<keyword evidence="3" id="KW-1185">Reference proteome</keyword>
<accession>A0ABX7WSY1</accession>
<evidence type="ECO:0000259" key="1">
    <source>
        <dbReference type="Pfam" id="PF05685"/>
    </source>
</evidence>
<dbReference type="SUPFAM" id="SSF52980">
    <property type="entry name" value="Restriction endonuclease-like"/>
    <property type="match status" value="1"/>
</dbReference>
<evidence type="ECO:0000313" key="2">
    <source>
        <dbReference type="EMBL" id="QTR46097.1"/>
    </source>
</evidence>
<keyword evidence="2" id="KW-0255">Endonuclease</keyword>